<protein>
    <submittedName>
        <fullName evidence="6">ABC transporter ATP-binding protein</fullName>
    </submittedName>
</protein>
<keyword evidence="7" id="KW-1185">Reference proteome</keyword>
<accession>A0ABX4YHX6</accession>
<evidence type="ECO:0000259" key="5">
    <source>
        <dbReference type="PROSITE" id="PS50893"/>
    </source>
</evidence>
<evidence type="ECO:0000256" key="4">
    <source>
        <dbReference type="ARBA" id="ARBA00022840"/>
    </source>
</evidence>
<evidence type="ECO:0000313" key="7">
    <source>
        <dbReference type="Proteomes" id="UP000094669"/>
    </source>
</evidence>
<dbReference type="PANTHER" id="PTHR43335">
    <property type="entry name" value="ABC TRANSPORTER, ATP-BINDING PROTEIN"/>
    <property type="match status" value="1"/>
</dbReference>
<reference evidence="6" key="1">
    <citation type="submission" date="2018-01" db="EMBL/GenBank/DDBJ databases">
        <title>Genomic characterization of Leptospira inadai serogroup Lyme isolated from captured rat in Brazil and comparative analysis with human reference strain.</title>
        <authorList>
            <person name="Moreno L.Z."/>
            <person name="Loureiro A.P."/>
            <person name="Miraglia F."/>
            <person name="Kremer F.S."/>
            <person name="Eslabao M.R."/>
            <person name="Dellagostin O.A."/>
            <person name="Lilenbaum W."/>
            <person name="Moreno A.M."/>
        </authorList>
    </citation>
    <scope>NUCLEOTIDE SEQUENCE [LARGE SCALE GENOMIC DNA]</scope>
    <source>
        <strain evidence="6">M34/99</strain>
    </source>
</reference>
<evidence type="ECO:0000256" key="1">
    <source>
        <dbReference type="ARBA" id="ARBA00005417"/>
    </source>
</evidence>
<dbReference type="InterPro" id="IPR003439">
    <property type="entry name" value="ABC_transporter-like_ATP-bd"/>
</dbReference>
<sequence length="304" mass="33946">MGSLQANRLTKSFSNQPALIEVGFSIPKGRITGLLGPNGAGKTTTMRLLTGFLEPDTGTVSYGDISLHQSPIQVKRNLGYLPEWAPIYPDLTAQEYLEFIGGARGLRGETLQHRIREMRELCDLGDSFFSEIGTLSKGFKQRVALAGTLIHDPEYIILDEPSSGLDPIQINQIRSMIRSFGQEKVLILSTHILQEVEEICDHVLILHKGRLVADMSVKEINRGDSILLLAKTDLETLGHCFKNTDTEILESKDSGDAKEFHLRSDTHSPEFLFEKIRSATFPVLEFRPVRRSLESVFQELTAIP</sequence>
<dbReference type="InterPro" id="IPR003593">
    <property type="entry name" value="AAA+_ATPase"/>
</dbReference>
<dbReference type="SMART" id="SM00382">
    <property type="entry name" value="AAA"/>
    <property type="match status" value="1"/>
</dbReference>
<keyword evidence="4 6" id="KW-0067">ATP-binding</keyword>
<name>A0ABX4YHX6_9LEPT</name>
<feature type="domain" description="ABC transporter" evidence="5">
    <location>
        <begin position="4"/>
        <end position="233"/>
    </location>
</feature>
<gene>
    <name evidence="6" type="ORF">BES34_011475</name>
</gene>
<dbReference type="Proteomes" id="UP000094669">
    <property type="component" value="Unassembled WGS sequence"/>
</dbReference>
<evidence type="ECO:0000256" key="3">
    <source>
        <dbReference type="ARBA" id="ARBA00022741"/>
    </source>
</evidence>
<dbReference type="Gene3D" id="3.40.50.300">
    <property type="entry name" value="P-loop containing nucleotide triphosphate hydrolases"/>
    <property type="match status" value="1"/>
</dbReference>
<evidence type="ECO:0000313" key="6">
    <source>
        <dbReference type="EMBL" id="PNV74883.1"/>
    </source>
</evidence>
<keyword evidence="3" id="KW-0547">Nucleotide-binding</keyword>
<dbReference type="InterPro" id="IPR027417">
    <property type="entry name" value="P-loop_NTPase"/>
</dbReference>
<dbReference type="PANTHER" id="PTHR43335:SF4">
    <property type="entry name" value="ABC TRANSPORTER, ATP-BINDING PROTEIN"/>
    <property type="match status" value="1"/>
</dbReference>
<comment type="caution">
    <text evidence="6">The sequence shown here is derived from an EMBL/GenBank/DDBJ whole genome shotgun (WGS) entry which is preliminary data.</text>
</comment>
<comment type="similarity">
    <text evidence="1">Belongs to the ABC transporter superfamily.</text>
</comment>
<dbReference type="EMBL" id="MCRM02000010">
    <property type="protein sequence ID" value="PNV74883.1"/>
    <property type="molecule type" value="Genomic_DNA"/>
</dbReference>
<keyword evidence="2" id="KW-0813">Transport</keyword>
<dbReference type="SUPFAM" id="SSF52540">
    <property type="entry name" value="P-loop containing nucleoside triphosphate hydrolases"/>
    <property type="match status" value="1"/>
</dbReference>
<organism evidence="6 7">
    <name type="scientific">Leptospira inadai serovar Lyme</name>
    <dbReference type="NCBI Taxonomy" id="293084"/>
    <lineage>
        <taxon>Bacteria</taxon>
        <taxon>Pseudomonadati</taxon>
        <taxon>Spirochaetota</taxon>
        <taxon>Spirochaetia</taxon>
        <taxon>Leptospirales</taxon>
        <taxon>Leptospiraceae</taxon>
        <taxon>Leptospira</taxon>
    </lineage>
</organism>
<dbReference type="PROSITE" id="PS50893">
    <property type="entry name" value="ABC_TRANSPORTER_2"/>
    <property type="match status" value="1"/>
</dbReference>
<proteinExistence type="inferred from homology"/>
<dbReference type="RefSeq" id="WP_010419019.1">
    <property type="nucleotide sequence ID" value="NZ_MCRM02000010.1"/>
</dbReference>
<dbReference type="Pfam" id="PF00005">
    <property type="entry name" value="ABC_tran"/>
    <property type="match status" value="1"/>
</dbReference>
<evidence type="ECO:0000256" key="2">
    <source>
        <dbReference type="ARBA" id="ARBA00022448"/>
    </source>
</evidence>
<dbReference type="CDD" id="cd03230">
    <property type="entry name" value="ABC_DR_subfamily_A"/>
    <property type="match status" value="1"/>
</dbReference>
<dbReference type="GO" id="GO:0005524">
    <property type="term" value="F:ATP binding"/>
    <property type="evidence" value="ECO:0007669"/>
    <property type="project" value="UniProtKB-KW"/>
</dbReference>